<feature type="transmembrane region" description="Helical" evidence="1">
    <location>
        <begin position="154"/>
        <end position="175"/>
    </location>
</feature>
<feature type="transmembrane region" description="Helical" evidence="1">
    <location>
        <begin position="35"/>
        <end position="57"/>
    </location>
</feature>
<keyword evidence="3" id="KW-1185">Reference proteome</keyword>
<dbReference type="NCBIfam" id="NF041646">
    <property type="entry name" value="VC0807_fam"/>
    <property type="match status" value="1"/>
</dbReference>
<accession>A0A1M6UJ32</accession>
<evidence type="ECO:0000313" key="3">
    <source>
        <dbReference type="Proteomes" id="UP000184363"/>
    </source>
</evidence>
<keyword evidence="1" id="KW-1133">Transmembrane helix</keyword>
<dbReference type="Proteomes" id="UP000184363">
    <property type="component" value="Unassembled WGS sequence"/>
</dbReference>
<keyword evidence="1" id="KW-0472">Membrane</keyword>
<protein>
    <recommendedName>
        <fullName evidence="4">Intracellular septation protein A</fullName>
    </recommendedName>
</protein>
<feature type="transmembrane region" description="Helical" evidence="1">
    <location>
        <begin position="69"/>
        <end position="90"/>
    </location>
</feature>
<dbReference type="STRING" id="1848.SAMN05443637_110106"/>
<evidence type="ECO:0008006" key="4">
    <source>
        <dbReference type="Google" id="ProtNLM"/>
    </source>
</evidence>
<feature type="transmembrane region" description="Helical" evidence="1">
    <location>
        <begin position="181"/>
        <end position="201"/>
    </location>
</feature>
<dbReference type="RefSeq" id="WP_084755015.1">
    <property type="nucleotide sequence ID" value="NZ_CALGVN010000001.1"/>
</dbReference>
<sequence>MTDSAPASDRASVPGPLLMLRGLALDVGLPVVTYYVLHLLGASDWAALLAASAVAALRIVWTAVRDRQLNAFATVMLLVYGLGFLLSLMTGDPRTVLLRNSFVTGAVGIAFLISAIHGKRPLTLAAQQSFSPAEAEQAQRDYDTMPEVRRGHRLSSTVWGCGLLADAVLRIPIVLLLPIDVAVGVSEALFVVTIVALVFWNKWRVERARARAQSN</sequence>
<dbReference type="OrthoDB" id="4544430at2"/>
<keyword evidence="1" id="KW-0812">Transmembrane</keyword>
<organism evidence="2 3">
    <name type="scientific">Pseudonocardia thermophila</name>
    <dbReference type="NCBI Taxonomy" id="1848"/>
    <lineage>
        <taxon>Bacteria</taxon>
        <taxon>Bacillati</taxon>
        <taxon>Actinomycetota</taxon>
        <taxon>Actinomycetes</taxon>
        <taxon>Pseudonocardiales</taxon>
        <taxon>Pseudonocardiaceae</taxon>
        <taxon>Pseudonocardia</taxon>
    </lineage>
</organism>
<evidence type="ECO:0000313" key="2">
    <source>
        <dbReference type="EMBL" id="SHK69187.1"/>
    </source>
</evidence>
<feature type="transmembrane region" description="Helical" evidence="1">
    <location>
        <begin position="96"/>
        <end position="116"/>
    </location>
</feature>
<gene>
    <name evidence="2" type="ORF">SAMN05443637_110106</name>
</gene>
<reference evidence="2 3" key="1">
    <citation type="submission" date="2016-11" db="EMBL/GenBank/DDBJ databases">
        <authorList>
            <person name="Jaros S."/>
            <person name="Januszkiewicz K."/>
            <person name="Wedrychowicz H."/>
        </authorList>
    </citation>
    <scope>NUCLEOTIDE SEQUENCE [LARGE SCALE GENOMIC DNA]</scope>
    <source>
        <strain evidence="2 3">DSM 43832</strain>
    </source>
</reference>
<proteinExistence type="predicted"/>
<dbReference type="EMBL" id="FRAP01000010">
    <property type="protein sequence ID" value="SHK69187.1"/>
    <property type="molecule type" value="Genomic_DNA"/>
</dbReference>
<evidence type="ECO:0000256" key="1">
    <source>
        <dbReference type="SAM" id="Phobius"/>
    </source>
</evidence>
<dbReference type="AlphaFoldDB" id="A0A1M6UJ32"/>
<name>A0A1M6UJ32_PSETH</name>